<protein>
    <submittedName>
        <fullName evidence="2">ROK family protein</fullName>
    </submittedName>
</protein>
<reference evidence="3" key="1">
    <citation type="journal article" date="2019" name="Int. J. Syst. Evol. Microbiol.">
        <title>The Global Catalogue of Microorganisms (GCM) 10K type strain sequencing project: providing services to taxonomists for standard genome sequencing and annotation.</title>
        <authorList>
            <consortium name="The Broad Institute Genomics Platform"/>
            <consortium name="The Broad Institute Genome Sequencing Center for Infectious Disease"/>
            <person name="Wu L."/>
            <person name="Ma J."/>
        </authorList>
    </citation>
    <scope>NUCLEOTIDE SEQUENCE [LARGE SCALE GENOMIC DNA]</scope>
    <source>
        <strain evidence="3">JCM 17695</strain>
    </source>
</reference>
<comment type="similarity">
    <text evidence="1">Belongs to the ROK (NagC/XylR) family.</text>
</comment>
<evidence type="ECO:0000313" key="2">
    <source>
        <dbReference type="EMBL" id="MFC7615837.1"/>
    </source>
</evidence>
<dbReference type="Proteomes" id="UP001596512">
    <property type="component" value="Unassembled WGS sequence"/>
</dbReference>
<dbReference type="PANTHER" id="PTHR18964">
    <property type="entry name" value="ROK (REPRESSOR, ORF, KINASE) FAMILY"/>
    <property type="match status" value="1"/>
</dbReference>
<dbReference type="Gene3D" id="3.30.420.40">
    <property type="match status" value="2"/>
</dbReference>
<comment type="caution">
    <text evidence="2">The sequence shown here is derived from an EMBL/GenBank/DDBJ whole genome shotgun (WGS) entry which is preliminary data.</text>
</comment>
<dbReference type="InterPro" id="IPR043129">
    <property type="entry name" value="ATPase_NBD"/>
</dbReference>
<evidence type="ECO:0000256" key="1">
    <source>
        <dbReference type="ARBA" id="ARBA00006479"/>
    </source>
</evidence>
<gene>
    <name evidence="2" type="ORF">ACFQV2_22440</name>
</gene>
<organism evidence="2 3">
    <name type="scientific">Actinokineospora soli</name>
    <dbReference type="NCBI Taxonomy" id="1048753"/>
    <lineage>
        <taxon>Bacteria</taxon>
        <taxon>Bacillati</taxon>
        <taxon>Actinomycetota</taxon>
        <taxon>Actinomycetes</taxon>
        <taxon>Pseudonocardiales</taxon>
        <taxon>Pseudonocardiaceae</taxon>
        <taxon>Actinokineospora</taxon>
    </lineage>
</organism>
<accession>A0ABW2TPW8</accession>
<evidence type="ECO:0000313" key="3">
    <source>
        <dbReference type="Proteomes" id="UP001596512"/>
    </source>
</evidence>
<dbReference type="InterPro" id="IPR000600">
    <property type="entry name" value="ROK"/>
</dbReference>
<dbReference type="EMBL" id="JBHTEY010000004">
    <property type="protein sequence ID" value="MFC7615837.1"/>
    <property type="molecule type" value="Genomic_DNA"/>
</dbReference>
<dbReference type="SUPFAM" id="SSF53067">
    <property type="entry name" value="Actin-like ATPase domain"/>
    <property type="match status" value="1"/>
</dbReference>
<sequence>MTHVVAVDVGGTSVKAALVARDLSPVRTLREPTQRVDGSVDVAHIADLIGRLAADTAVVGVGVAVPGIVDDTTGHVHTAVNLGWLDLPLQSRLGAMTGLPLLVQHDVRTGGLAEFTVGAATGVPDAVFVPIGTGIAAAFQVDGRPLVAGGFAGEIGHLVVDPGGVPCNCGQVGCLETLAAAPAVARRYTERTGSPATAADVAALLSKGDPDATAVWDDAVRALGAALAIATTLTGPEVIVLGGGLAEAGDALTDPVRDDLHARLTFQRKPRVVRAALGQDAGRAGAALLGWRAADAS</sequence>
<proteinExistence type="inferred from homology"/>
<name>A0ABW2TPW8_9PSEU</name>
<dbReference type="Pfam" id="PF00480">
    <property type="entry name" value="ROK"/>
    <property type="match status" value="1"/>
</dbReference>
<keyword evidence="3" id="KW-1185">Reference proteome</keyword>
<dbReference type="PANTHER" id="PTHR18964:SF149">
    <property type="entry name" value="BIFUNCTIONAL UDP-N-ACETYLGLUCOSAMINE 2-EPIMERASE_N-ACETYLMANNOSAMINE KINASE"/>
    <property type="match status" value="1"/>
</dbReference>